<dbReference type="InterPro" id="IPR005537">
    <property type="entry name" value="RAMP_III_fam"/>
</dbReference>
<dbReference type="STRING" id="572478.Vdis_1163"/>
<dbReference type="EMBL" id="CP002100">
    <property type="protein sequence ID" value="ADN50550.1"/>
    <property type="molecule type" value="Genomic_DNA"/>
</dbReference>
<dbReference type="PANTHER" id="PTHR36700:SF1">
    <property type="entry name" value="CRISPR SYSTEM CMR SUBUNIT CMR4"/>
    <property type="match status" value="1"/>
</dbReference>
<evidence type="ECO:0000259" key="2">
    <source>
        <dbReference type="Pfam" id="PF03787"/>
    </source>
</evidence>
<dbReference type="Pfam" id="PF03787">
    <property type="entry name" value="RAMPs"/>
    <property type="match status" value="1"/>
</dbReference>
<dbReference type="RefSeq" id="WP_013336275.1">
    <property type="nucleotide sequence ID" value="NC_014537.1"/>
</dbReference>
<keyword evidence="4" id="KW-1185">Reference proteome</keyword>
<reference evidence="3 4" key="1">
    <citation type="journal article" date="2010" name="Stand. Genomic Sci.">
        <title>Complete genome sequence of Vulcanisaeta distributa type strain (IC-017).</title>
        <authorList>
            <person name="Mavromatis K."/>
            <person name="Sikorski J."/>
            <person name="Pabst E."/>
            <person name="Teshima H."/>
            <person name="Lapidus A."/>
            <person name="Lucas S."/>
            <person name="Nolan M."/>
            <person name="Glavina Del Rio T."/>
            <person name="Cheng J.F."/>
            <person name="Bruce D."/>
            <person name="Goodwin L."/>
            <person name="Pitluck S."/>
            <person name="Liolios K."/>
            <person name="Ivanova N."/>
            <person name="Mikhailova N."/>
            <person name="Pati A."/>
            <person name="Chen A."/>
            <person name="Palaniappan K."/>
            <person name="Land M."/>
            <person name="Hauser L."/>
            <person name="Chang Y.J."/>
            <person name="Jeffries C.D."/>
            <person name="Rohde M."/>
            <person name="Spring S."/>
            <person name="Goker M."/>
            <person name="Wirth R."/>
            <person name="Woyke T."/>
            <person name="Bristow J."/>
            <person name="Eisen J.A."/>
            <person name="Markowitz V."/>
            <person name="Hugenholtz P."/>
            <person name="Klenk H.P."/>
            <person name="Kyrpides N.C."/>
        </authorList>
    </citation>
    <scope>NUCLEOTIDE SEQUENCE [LARGE SCALE GENOMIC DNA]</scope>
    <source>
        <strain evidence="4">DSM 14429 / JCM 11212 / NBRC 100878 / IC-017</strain>
    </source>
</reference>
<evidence type="ECO:0000313" key="4">
    <source>
        <dbReference type="Proteomes" id="UP000006681"/>
    </source>
</evidence>
<keyword evidence="1" id="KW-0051">Antiviral defense</keyword>
<dbReference type="eggNOG" id="arCOG02657">
    <property type="taxonomic scope" value="Archaea"/>
</dbReference>
<gene>
    <name evidence="3" type="ordered locus">Vdis_1163</name>
</gene>
<protein>
    <submittedName>
        <fullName evidence="3">CRISPR-associated RAMP protein, Cmr4 family</fullName>
    </submittedName>
</protein>
<dbReference type="Proteomes" id="UP000006681">
    <property type="component" value="Chromosome"/>
</dbReference>
<sequence>MSATQPTQQSTNKRVAELLFIYSLTPTHPGTGRGGEIIDLQVQRDEFDIPVIWASGLKGVIRSNYTLGCGDTTCKERAKAIFGPEAGSQEVSDYASSVVFLDARLLLIPARSLRGVWTYVTSPHLLNYYLTYLEVLAEYNGNLNQLRDSLMKLIDRVRPSAVGNTAIVGDGHVLMGDKVVLNELEFRAKVDPEAMKLFLDAIPSDDLRRRVSQAGLAFISDDVIREVIRRSLIVQTRIRVNYGTKTVVSGALWEEEYLPQFTVMVSGLICGGTRIPDNKLNDELKVFKDPKNVCNELRSKVKALMLGGKETIGKGLVKLWWYP</sequence>
<dbReference type="InterPro" id="IPR013410">
    <property type="entry name" value="CRISPR-assoc_RAMP_Cmr4"/>
</dbReference>
<evidence type="ECO:0000313" key="3">
    <source>
        <dbReference type="EMBL" id="ADN50550.1"/>
    </source>
</evidence>
<feature type="domain" description="CRISPR type III-associated protein" evidence="2">
    <location>
        <begin position="21"/>
        <end position="318"/>
    </location>
</feature>
<dbReference type="GeneID" id="9752095"/>
<dbReference type="NCBIfam" id="TIGR02580">
    <property type="entry name" value="cas_RAMP_Cmr4"/>
    <property type="match status" value="1"/>
</dbReference>
<organism evidence="3 4">
    <name type="scientific">Vulcanisaeta distributa (strain DSM 14429 / JCM 11212 / NBRC 100878 / IC-017)</name>
    <dbReference type="NCBI Taxonomy" id="572478"/>
    <lineage>
        <taxon>Archaea</taxon>
        <taxon>Thermoproteota</taxon>
        <taxon>Thermoprotei</taxon>
        <taxon>Thermoproteales</taxon>
        <taxon>Thermoproteaceae</taxon>
        <taxon>Vulcanisaeta</taxon>
    </lineage>
</organism>
<name>E1QQY0_VULDI</name>
<dbReference type="PANTHER" id="PTHR36700">
    <property type="entry name" value="CRISPR SYSTEM CMR SUBUNIT CMR4"/>
    <property type="match status" value="1"/>
</dbReference>
<dbReference type="KEGG" id="vdi:Vdis_1163"/>
<accession>E1QQY0</accession>
<reference evidence="4" key="2">
    <citation type="journal article" date="2010" name="Stand. Genomic Sci.">
        <title>Complete genome sequence of Vulcanisaeta distributa type strain (IC-017T).</title>
        <authorList>
            <person name="Mavromatis K."/>
            <person name="Sikorski J."/>
            <person name="Pabst E."/>
            <person name="Teshima H."/>
            <person name="Lapidus A."/>
            <person name="Lucas S."/>
            <person name="Nolan M."/>
            <person name="Glavina Del Rio T."/>
            <person name="Cheng J."/>
            <person name="Bruce D."/>
            <person name="Goodwin L."/>
            <person name="Pitluck S."/>
            <person name="Liolios K."/>
            <person name="Ivanova N."/>
            <person name="Mikhailova N."/>
            <person name="Pati A."/>
            <person name="Chen A."/>
            <person name="Palaniappan K."/>
            <person name="Land M."/>
            <person name="Hauser L."/>
            <person name="Chang Y."/>
            <person name="Jeffries C."/>
            <person name="Rohde M."/>
            <person name="Spring S."/>
            <person name="Goker M."/>
            <person name="Wirth R."/>
            <person name="Woyke T."/>
            <person name="Bristow J."/>
            <person name="Eisen J."/>
            <person name="Markowitz V."/>
            <person name="Hugenholtz P."/>
            <person name="Klenk H."/>
            <person name="Kyrpides N."/>
        </authorList>
    </citation>
    <scope>NUCLEOTIDE SEQUENCE [LARGE SCALE GENOMIC DNA]</scope>
    <source>
        <strain evidence="4">DSM 14429 / JCM 11212 / NBRC 100878 / IC-017</strain>
    </source>
</reference>
<dbReference type="OrthoDB" id="44077at2157"/>
<dbReference type="HOGENOM" id="CLU_047795_0_0_2"/>
<dbReference type="AlphaFoldDB" id="E1QQY0"/>
<evidence type="ECO:0000256" key="1">
    <source>
        <dbReference type="ARBA" id="ARBA00023118"/>
    </source>
</evidence>
<proteinExistence type="predicted"/>
<dbReference type="GO" id="GO:0051607">
    <property type="term" value="P:defense response to virus"/>
    <property type="evidence" value="ECO:0007669"/>
    <property type="project" value="UniProtKB-KW"/>
</dbReference>